<feature type="compositionally biased region" description="Basic and acidic residues" evidence="7">
    <location>
        <begin position="162"/>
        <end position="178"/>
    </location>
</feature>
<dbReference type="Ensembl" id="ENSPSMT00000022175.1">
    <property type="protein sequence ID" value="ENSPSMP00000019143.1"/>
    <property type="gene ID" value="ENSPSMG00000013503.1"/>
</dbReference>
<dbReference type="GeneTree" id="ENSGT00940000153313"/>
<dbReference type="Proteomes" id="UP000694414">
    <property type="component" value="Unplaced"/>
</dbReference>
<evidence type="ECO:0000256" key="5">
    <source>
        <dbReference type="ARBA" id="ARBA00023069"/>
    </source>
</evidence>
<name>A0A8C8ZHX4_PROSS</name>
<dbReference type="GO" id="GO:0051018">
    <property type="term" value="F:protein kinase A binding"/>
    <property type="evidence" value="ECO:0007669"/>
    <property type="project" value="TreeGrafter"/>
</dbReference>
<dbReference type="InterPro" id="IPR008382">
    <property type="entry name" value="SPHK1-interactor_AKAP_110"/>
</dbReference>
<evidence type="ECO:0000313" key="9">
    <source>
        <dbReference type="Ensembl" id="ENSPSMP00000019143.1"/>
    </source>
</evidence>
<dbReference type="InterPro" id="IPR018292">
    <property type="entry name" value="AKAP_110_C"/>
</dbReference>
<dbReference type="SMART" id="SM00807">
    <property type="entry name" value="AKAP_110"/>
    <property type="match status" value="1"/>
</dbReference>
<evidence type="ECO:0000256" key="3">
    <source>
        <dbReference type="ARBA" id="ARBA00022553"/>
    </source>
</evidence>
<evidence type="ECO:0000259" key="8">
    <source>
        <dbReference type="Pfam" id="PF05716"/>
    </source>
</evidence>
<evidence type="ECO:0000256" key="7">
    <source>
        <dbReference type="SAM" id="MobiDB-lite"/>
    </source>
</evidence>
<accession>A0A8C8ZHX4</accession>
<comment type="subcellular location">
    <subcellularLocation>
        <location evidence="1">Cell projection</location>
        <location evidence="1">Cilium</location>
        <location evidence="1">Flagellum</location>
    </subcellularLocation>
</comment>
<evidence type="ECO:0000256" key="2">
    <source>
        <dbReference type="ARBA" id="ARBA00005764"/>
    </source>
</evidence>
<keyword evidence="4" id="KW-0282">Flagellum</keyword>
<feature type="region of interest" description="Disordered" evidence="7">
    <location>
        <begin position="135"/>
        <end position="180"/>
    </location>
</feature>
<dbReference type="InterPro" id="IPR020799">
    <property type="entry name" value="AKAP_110"/>
</dbReference>
<dbReference type="AlphaFoldDB" id="A0A8C8ZHX4"/>
<reference evidence="9" key="2">
    <citation type="submission" date="2025-09" db="UniProtKB">
        <authorList>
            <consortium name="Ensembl"/>
        </authorList>
    </citation>
    <scope>IDENTIFICATION</scope>
</reference>
<evidence type="ECO:0000313" key="10">
    <source>
        <dbReference type="Proteomes" id="UP000694414"/>
    </source>
</evidence>
<dbReference type="PANTHER" id="PTHR10226">
    <property type="entry name" value="A KINASE ANCHOR PROTEIN"/>
    <property type="match status" value="1"/>
</dbReference>
<comment type="similarity">
    <text evidence="2">Belongs to the AKAP110 family.</text>
</comment>
<evidence type="ECO:0000256" key="6">
    <source>
        <dbReference type="ARBA" id="ARBA00023273"/>
    </source>
</evidence>
<keyword evidence="6" id="KW-0966">Cell projection</keyword>
<proteinExistence type="inferred from homology"/>
<dbReference type="GO" id="GO:0008104">
    <property type="term" value="P:intracellular protein localization"/>
    <property type="evidence" value="ECO:0007669"/>
    <property type="project" value="TreeGrafter"/>
</dbReference>
<sequence length="476" mass="52574">AGFQDLRFKPGESSLGGEMINSGDSRKGFCVDYYNTTNKGSLGTFHFEMTHKENPSQGPRVPTGNGSSIDEISFYANRLTNLVIAMARKEVNEKIDGSENKCVHQSLYVGDEPPPTKSLSKVAVELVNDTVSACSDSAASDKVPGSGDRASGSNVKYKTTLKMKESTKEHNSPDDKPSSRKSFFYKEVFESRNAGDAREGRKFLTGERKMFQGQERPDDFTASISEGIMTYANSVVSDMMVSIMKTLRIQVKDITIATILLKKVLLKHTKEVVSDLIDSFMKNLHNVTGTLMTDTDFVSAVKRSLFSHGSQKATDIMDAMLGKLYNVMLSKKAPEIVRKSKDKSESYSVVSMKGMGDPKHRNMNFAMKSEPPEGCAAAKMIVSNYNLTDTVQNKQLQAVLQWVAASELNVPILYFAGDDEGIQEKLLQLSAAAVDKGRSVGEVLQSVLRYEKERQLDEAVGNVTRLQLLDWLMVNL</sequence>
<protein>
    <recommendedName>
        <fullName evidence="8">A-kinase anchor 110kDa C-terminal domain-containing protein</fullName>
    </recommendedName>
</protein>
<dbReference type="GO" id="GO:0097228">
    <property type="term" value="C:sperm principal piece"/>
    <property type="evidence" value="ECO:0007669"/>
    <property type="project" value="TreeGrafter"/>
</dbReference>
<keyword evidence="10" id="KW-1185">Reference proteome</keyword>
<keyword evidence="5" id="KW-0969">Cilium</keyword>
<evidence type="ECO:0000256" key="4">
    <source>
        <dbReference type="ARBA" id="ARBA00022846"/>
    </source>
</evidence>
<organism evidence="9 10">
    <name type="scientific">Prolemur simus</name>
    <name type="common">Greater bamboo lemur</name>
    <name type="synonym">Hapalemur simus</name>
    <dbReference type="NCBI Taxonomy" id="1328070"/>
    <lineage>
        <taxon>Eukaryota</taxon>
        <taxon>Metazoa</taxon>
        <taxon>Chordata</taxon>
        <taxon>Craniata</taxon>
        <taxon>Vertebrata</taxon>
        <taxon>Euteleostomi</taxon>
        <taxon>Mammalia</taxon>
        <taxon>Eutheria</taxon>
        <taxon>Euarchontoglires</taxon>
        <taxon>Primates</taxon>
        <taxon>Strepsirrhini</taxon>
        <taxon>Lemuriformes</taxon>
        <taxon>Lemuridae</taxon>
        <taxon>Prolemur</taxon>
    </lineage>
</organism>
<feature type="domain" description="A-kinase anchor 110kDa C-terminal" evidence="8">
    <location>
        <begin position="115"/>
        <end position="370"/>
    </location>
</feature>
<dbReference type="Pfam" id="PF05716">
    <property type="entry name" value="AKAP_110"/>
    <property type="match status" value="1"/>
</dbReference>
<dbReference type="PANTHER" id="PTHR10226:SF9">
    <property type="entry name" value="A-KINASE ANCHOR PROTEIN 3"/>
    <property type="match status" value="1"/>
</dbReference>
<reference evidence="9" key="1">
    <citation type="submission" date="2025-08" db="UniProtKB">
        <authorList>
            <consortium name="Ensembl"/>
        </authorList>
    </citation>
    <scope>IDENTIFICATION</scope>
</reference>
<keyword evidence="3" id="KW-0597">Phosphoprotein</keyword>
<evidence type="ECO:0000256" key="1">
    <source>
        <dbReference type="ARBA" id="ARBA00004230"/>
    </source>
</evidence>
<dbReference type="GO" id="GO:0005737">
    <property type="term" value="C:cytoplasm"/>
    <property type="evidence" value="ECO:0007669"/>
    <property type="project" value="TreeGrafter"/>
</dbReference>